<accession>A0A840FR46</accession>
<protein>
    <submittedName>
        <fullName evidence="2">Uncharacterized protein</fullName>
    </submittedName>
</protein>
<dbReference type="EMBL" id="JACIFZ010000010">
    <property type="protein sequence ID" value="MBB4225046.1"/>
    <property type="molecule type" value="Genomic_DNA"/>
</dbReference>
<proteinExistence type="predicted"/>
<organism evidence="2 3">
    <name type="scientific">Variovorax guangxiensis</name>
    <dbReference type="NCBI Taxonomy" id="1775474"/>
    <lineage>
        <taxon>Bacteria</taxon>
        <taxon>Pseudomonadati</taxon>
        <taxon>Pseudomonadota</taxon>
        <taxon>Betaproteobacteria</taxon>
        <taxon>Burkholderiales</taxon>
        <taxon>Comamonadaceae</taxon>
        <taxon>Variovorax</taxon>
    </lineage>
</organism>
<dbReference type="AlphaFoldDB" id="A0A840FR46"/>
<sequence length="31" mass="3317">MLSDEHHGSGDGDGAADESSECFHGVILEWE</sequence>
<evidence type="ECO:0000256" key="1">
    <source>
        <dbReference type="SAM" id="MobiDB-lite"/>
    </source>
</evidence>
<feature type="region of interest" description="Disordered" evidence="1">
    <location>
        <begin position="1"/>
        <end position="31"/>
    </location>
</feature>
<dbReference type="Proteomes" id="UP000524450">
    <property type="component" value="Unassembled WGS sequence"/>
</dbReference>
<name>A0A840FR46_9BURK</name>
<gene>
    <name evidence="2" type="ORF">GGD71_005855</name>
</gene>
<comment type="caution">
    <text evidence="2">The sequence shown here is derived from an EMBL/GenBank/DDBJ whole genome shotgun (WGS) entry which is preliminary data.</text>
</comment>
<reference evidence="2 3" key="1">
    <citation type="submission" date="2020-08" db="EMBL/GenBank/DDBJ databases">
        <title>Genomic Encyclopedia of Type Strains, Phase IV (KMG-V): Genome sequencing to study the core and pangenomes of soil and plant-associated prokaryotes.</title>
        <authorList>
            <person name="Whitman W."/>
        </authorList>
    </citation>
    <scope>NUCLEOTIDE SEQUENCE [LARGE SCALE GENOMIC DNA]</scope>
    <source>
        <strain evidence="2 3">34/80</strain>
    </source>
</reference>
<evidence type="ECO:0000313" key="3">
    <source>
        <dbReference type="Proteomes" id="UP000524450"/>
    </source>
</evidence>
<feature type="compositionally biased region" description="Basic and acidic residues" evidence="1">
    <location>
        <begin position="1"/>
        <end position="10"/>
    </location>
</feature>
<evidence type="ECO:0000313" key="2">
    <source>
        <dbReference type="EMBL" id="MBB4225046.1"/>
    </source>
</evidence>